<gene>
    <name evidence="1" type="ORF">ORQ98_27490</name>
</gene>
<evidence type="ECO:0000313" key="2">
    <source>
        <dbReference type="Proteomes" id="UP001528823"/>
    </source>
</evidence>
<dbReference type="Proteomes" id="UP001528823">
    <property type="component" value="Unassembled WGS sequence"/>
</dbReference>
<reference evidence="1 2" key="1">
    <citation type="submission" date="2022-11" db="EMBL/GenBank/DDBJ databases">
        <title>Spartinivicinus poritis sp. nov., isolated from scleractinian coral Porites lutea.</title>
        <authorList>
            <person name="Zhang G."/>
            <person name="Cai L."/>
            <person name="Wei Q."/>
        </authorList>
    </citation>
    <scope>NUCLEOTIDE SEQUENCE [LARGE SCALE GENOMIC DNA]</scope>
    <source>
        <strain evidence="1 2">A2-2</strain>
    </source>
</reference>
<sequence>MNKQFQKKLLEAYPEIRLKGDYFFFEPVDHLLGGFCAEVTRNGIYISEFIYPLFDRSTQLNLNFSQRLPYPDSFIDYDQFDKEDRPAELVRRIAPYVDDLNKKLNLSYFYGYFQQNPNLLKNEWTIKTYILLLVILGKFSEAMTLIKKTLQKPYTGVRKQITKECQELKVLLEINPEKAMQLVLNWEKEMMASLQIS</sequence>
<dbReference type="EMBL" id="JAPMOU010000079">
    <property type="protein sequence ID" value="MDE1465712.1"/>
    <property type="molecule type" value="Genomic_DNA"/>
</dbReference>
<evidence type="ECO:0000313" key="1">
    <source>
        <dbReference type="EMBL" id="MDE1465712.1"/>
    </source>
</evidence>
<protein>
    <submittedName>
        <fullName evidence="1">Uncharacterized protein</fullName>
    </submittedName>
</protein>
<accession>A0ABT5UH46</accession>
<comment type="caution">
    <text evidence="1">The sequence shown here is derived from an EMBL/GenBank/DDBJ whole genome shotgun (WGS) entry which is preliminary data.</text>
</comment>
<organism evidence="1 2">
    <name type="scientific">Spartinivicinus poritis</name>
    <dbReference type="NCBI Taxonomy" id="2994640"/>
    <lineage>
        <taxon>Bacteria</taxon>
        <taxon>Pseudomonadati</taxon>
        <taxon>Pseudomonadota</taxon>
        <taxon>Gammaproteobacteria</taxon>
        <taxon>Oceanospirillales</taxon>
        <taxon>Zooshikellaceae</taxon>
        <taxon>Spartinivicinus</taxon>
    </lineage>
</organism>
<proteinExistence type="predicted"/>
<name>A0ABT5UH46_9GAMM</name>
<keyword evidence="2" id="KW-1185">Reference proteome</keyword>
<dbReference type="RefSeq" id="WP_274692016.1">
    <property type="nucleotide sequence ID" value="NZ_JAPMOU010000079.1"/>
</dbReference>